<reference evidence="7 8" key="1">
    <citation type="submission" date="2021-07" db="EMBL/GenBank/DDBJ databases">
        <title>Genome data of Colletotrichum spaethianum.</title>
        <authorList>
            <person name="Utami Y.D."/>
            <person name="Hiruma K."/>
        </authorList>
    </citation>
    <scope>NUCLEOTIDE SEQUENCE [LARGE SCALE GENOMIC DNA]</scope>
    <source>
        <strain evidence="7 8">MAFF 242679</strain>
    </source>
</reference>
<keyword evidence="3" id="KW-0436">Ligase</keyword>
<dbReference type="Gene3D" id="1.10.1200.10">
    <property type="entry name" value="ACP-like"/>
    <property type="match status" value="1"/>
</dbReference>
<comment type="caution">
    <text evidence="7">The sequence shown here is derived from an EMBL/GenBank/DDBJ whole genome shotgun (WGS) entry which is preliminary data.</text>
</comment>
<accession>A0AA37LVW7</accession>
<keyword evidence="8" id="KW-1185">Reference proteome</keyword>
<dbReference type="InterPro" id="IPR006162">
    <property type="entry name" value="Ppantetheine_attach_site"/>
</dbReference>
<dbReference type="GO" id="GO:0031177">
    <property type="term" value="F:phosphopantetheine binding"/>
    <property type="evidence" value="ECO:0007669"/>
    <property type="project" value="TreeGrafter"/>
</dbReference>
<dbReference type="InterPro" id="IPR000873">
    <property type="entry name" value="AMP-dep_synth/lig_dom"/>
</dbReference>
<comment type="similarity">
    <text evidence="4">Belongs to the NRP synthetase family.</text>
</comment>
<dbReference type="InterPro" id="IPR036736">
    <property type="entry name" value="ACP-like_sf"/>
</dbReference>
<keyword evidence="2" id="KW-0597">Phosphoprotein</keyword>
<dbReference type="GO" id="GO:0044550">
    <property type="term" value="P:secondary metabolite biosynthetic process"/>
    <property type="evidence" value="ECO:0007669"/>
    <property type="project" value="TreeGrafter"/>
</dbReference>
<evidence type="ECO:0000256" key="5">
    <source>
        <dbReference type="SAM" id="MobiDB-lite"/>
    </source>
</evidence>
<evidence type="ECO:0000313" key="7">
    <source>
        <dbReference type="EMBL" id="GJC86739.1"/>
    </source>
</evidence>
<evidence type="ECO:0000259" key="6">
    <source>
        <dbReference type="PROSITE" id="PS50075"/>
    </source>
</evidence>
<sequence>MMQDVNLLSDADETLVHAWNRIVPKPVECCLHDLISERGLSRQNAPAVCAWDGDFTYNQLEDEATQLSQRLRHAGVEPNTKVPLCFEKSKWTVVAMLAVLKAGAAFVPLDPSQASNRRERMLARIGAKVVLVSEQHSNLDVGDGRRIVVVGSKSQHRRDENLRREHHEPKKHLRQDPGSAAYVLFTSGSTGQPKGVVVPHRAISSSCYHHGVRVGNGPETRMLQFASYTFDACCQEIFTTLVWGGVVIVPSDDQRLGRLGEVMNKMKVNTAVLTASVSRLIEPSQVPSLHTLMLAGEVPTRTDFTRWRHLSRVMNVFGPTETAVVCTVYDLNFSKPDACCIGTGVGSATWVADPRNHERLVPIGAIGELLIEGPILAQNYFDDPKRTAAAFVKNPTWLLEAGRHGVVYKTGDLVRYNPDGTLTYMGRKDTQVKIRGQRVEMGETEHHLRECLPQIREVAAEVIVPAGGAPMLAAFVASAEVQSNPQDDESAVVVYEISAKAADELSQRLPAYMIPTVYFRLNYLPTNASFKTDRKKLRDIGASFSARQLADLRSRAVRRGQRAPSNETERELQRLCAVVLEIKEVSNIGIDENFFRLGGDSISVMRLVGEAHKSGIALSIADVFRNPCIAGLASLPHIRQTNASIFTARPASFSLVEESIVGQIRDNLHKDIGIAGEDVEDMLPVTLFQQEVLDRAVRIPEQTFNYFFLNLKTKVNIDALQHSCQLLTRHLPILRTLFIPLDGVYWQIVLSQLDPGFEVVNIDGDINVASREQSTKSTQRGVRPGDPLTSFTLLRHDSGAHRLMIRLSHAQYDGICFSSIITSLVDAYQNRPLAPFVDFSVYLAHSRRQESQSIAYWRNVLHGSNPTSLGRTLQPESSPGVKPSKIEASRVIHTPQLPAGLTLASLLTSSWAAILVLLTGHQEVVFGRLVAGRNANIPGVQDIIGPCINTVPVRIAVPYPPSPSSTTTTVETYLREVQDQHVAMGEADSLGLTDIINHCTTWTPNSAVHLDSVVEHSSLDTRPTFDFDGGETVSRLHWFEPDAVPERLVVTSAPEGEGSLRVRVAGNSHVISQGMAEVVVERLVRVMEGIAGHSHKPLSEVLGSVPDFV</sequence>
<dbReference type="Pfam" id="PF00668">
    <property type="entry name" value="Condensation"/>
    <property type="match status" value="1"/>
</dbReference>
<protein>
    <submittedName>
        <fullName evidence="7">Nonribosomal peptide synthetase fmqA</fullName>
    </submittedName>
</protein>
<dbReference type="InterPro" id="IPR010071">
    <property type="entry name" value="AA_adenyl_dom"/>
</dbReference>
<dbReference type="FunFam" id="1.10.1200.10:FF:000005">
    <property type="entry name" value="Nonribosomal peptide synthetase 1"/>
    <property type="match status" value="1"/>
</dbReference>
<dbReference type="FunFam" id="3.40.50.980:FF:000001">
    <property type="entry name" value="Non-ribosomal peptide synthetase"/>
    <property type="match status" value="1"/>
</dbReference>
<feature type="region of interest" description="Disordered" evidence="5">
    <location>
        <begin position="152"/>
        <end position="173"/>
    </location>
</feature>
<dbReference type="GO" id="GO:0043041">
    <property type="term" value="P:amino acid activation for nonribosomal peptide biosynthetic process"/>
    <property type="evidence" value="ECO:0007669"/>
    <property type="project" value="TreeGrafter"/>
</dbReference>
<dbReference type="PROSITE" id="PS00012">
    <property type="entry name" value="PHOSPHOPANTETHEINE"/>
    <property type="match status" value="1"/>
</dbReference>
<dbReference type="InterPro" id="IPR045851">
    <property type="entry name" value="AMP-bd_C_sf"/>
</dbReference>
<evidence type="ECO:0000256" key="4">
    <source>
        <dbReference type="ARBA" id="ARBA00029454"/>
    </source>
</evidence>
<dbReference type="InterPro" id="IPR023213">
    <property type="entry name" value="CAT-like_dom_sf"/>
</dbReference>
<dbReference type="GO" id="GO:0016874">
    <property type="term" value="F:ligase activity"/>
    <property type="evidence" value="ECO:0007669"/>
    <property type="project" value="UniProtKB-KW"/>
</dbReference>
<dbReference type="PANTHER" id="PTHR45527:SF3">
    <property type="entry name" value="SIDEROPHORE SYNTHETASE (EUROFUNG)"/>
    <property type="match status" value="1"/>
</dbReference>
<dbReference type="InterPro" id="IPR009081">
    <property type="entry name" value="PP-bd_ACP"/>
</dbReference>
<dbReference type="Gene3D" id="3.30.559.10">
    <property type="entry name" value="Chloramphenicol acetyltransferase-like domain"/>
    <property type="match status" value="1"/>
</dbReference>
<dbReference type="SUPFAM" id="SSF56801">
    <property type="entry name" value="Acetyl-CoA synthetase-like"/>
    <property type="match status" value="1"/>
</dbReference>
<gene>
    <name evidence="7" type="ORF">ColLi_09577</name>
</gene>
<dbReference type="Pfam" id="PF00550">
    <property type="entry name" value="PP-binding"/>
    <property type="match status" value="1"/>
</dbReference>
<dbReference type="FunFam" id="3.40.50.12780:FF:000014">
    <property type="entry name" value="Nonribosomal peptide synthetase 1"/>
    <property type="match status" value="1"/>
</dbReference>
<feature type="domain" description="Carrier" evidence="6">
    <location>
        <begin position="563"/>
        <end position="640"/>
    </location>
</feature>
<evidence type="ECO:0000313" key="8">
    <source>
        <dbReference type="Proteomes" id="UP001055172"/>
    </source>
</evidence>
<evidence type="ECO:0000256" key="2">
    <source>
        <dbReference type="ARBA" id="ARBA00022553"/>
    </source>
</evidence>
<dbReference type="InterPro" id="IPR020845">
    <property type="entry name" value="AMP-binding_CS"/>
</dbReference>
<dbReference type="PROSITE" id="PS50075">
    <property type="entry name" value="CARRIER"/>
    <property type="match status" value="1"/>
</dbReference>
<dbReference type="SUPFAM" id="SSF47336">
    <property type="entry name" value="ACP-like"/>
    <property type="match status" value="1"/>
</dbReference>
<dbReference type="Proteomes" id="UP001055172">
    <property type="component" value="Unassembled WGS sequence"/>
</dbReference>
<dbReference type="Gene3D" id="2.30.38.10">
    <property type="entry name" value="Luciferase, Domain 3"/>
    <property type="match status" value="1"/>
</dbReference>
<dbReference type="GO" id="GO:0005737">
    <property type="term" value="C:cytoplasm"/>
    <property type="evidence" value="ECO:0007669"/>
    <property type="project" value="TreeGrafter"/>
</dbReference>
<evidence type="ECO:0000256" key="1">
    <source>
        <dbReference type="ARBA" id="ARBA00022450"/>
    </source>
</evidence>
<dbReference type="NCBIfam" id="TIGR01733">
    <property type="entry name" value="AA-adenyl-dom"/>
    <property type="match status" value="1"/>
</dbReference>
<dbReference type="Pfam" id="PF00501">
    <property type="entry name" value="AMP-binding"/>
    <property type="match status" value="1"/>
</dbReference>
<dbReference type="SUPFAM" id="SSF52777">
    <property type="entry name" value="CoA-dependent acyltransferases"/>
    <property type="match status" value="2"/>
</dbReference>
<organism evidence="7 8">
    <name type="scientific">Colletotrichum liriopes</name>
    <dbReference type="NCBI Taxonomy" id="708192"/>
    <lineage>
        <taxon>Eukaryota</taxon>
        <taxon>Fungi</taxon>
        <taxon>Dikarya</taxon>
        <taxon>Ascomycota</taxon>
        <taxon>Pezizomycotina</taxon>
        <taxon>Sordariomycetes</taxon>
        <taxon>Hypocreomycetidae</taxon>
        <taxon>Glomerellales</taxon>
        <taxon>Glomerellaceae</taxon>
        <taxon>Colletotrichum</taxon>
        <taxon>Colletotrichum spaethianum species complex</taxon>
    </lineage>
</organism>
<dbReference type="EMBL" id="BPPX01000023">
    <property type="protein sequence ID" value="GJC86739.1"/>
    <property type="molecule type" value="Genomic_DNA"/>
</dbReference>
<dbReference type="AlphaFoldDB" id="A0AA37LVW7"/>
<dbReference type="FunFam" id="3.30.300.30:FF:000015">
    <property type="entry name" value="Nonribosomal peptide synthase SidD"/>
    <property type="match status" value="1"/>
</dbReference>
<dbReference type="Gene3D" id="3.30.300.30">
    <property type="match status" value="1"/>
</dbReference>
<name>A0AA37LVW7_9PEZI</name>
<dbReference type="Gene3D" id="3.40.50.980">
    <property type="match status" value="2"/>
</dbReference>
<dbReference type="PANTHER" id="PTHR45527">
    <property type="entry name" value="NONRIBOSOMAL PEPTIDE SYNTHETASE"/>
    <property type="match status" value="1"/>
</dbReference>
<dbReference type="Gene3D" id="3.30.559.30">
    <property type="entry name" value="Nonribosomal peptide synthetase, condensation domain"/>
    <property type="match status" value="1"/>
</dbReference>
<dbReference type="InterPro" id="IPR001242">
    <property type="entry name" value="Condensation_dom"/>
</dbReference>
<dbReference type="CDD" id="cd05918">
    <property type="entry name" value="A_NRPS_SidN3_like"/>
    <property type="match status" value="1"/>
</dbReference>
<proteinExistence type="inferred from homology"/>
<keyword evidence="1" id="KW-0596">Phosphopantetheine</keyword>
<feature type="compositionally biased region" description="Basic and acidic residues" evidence="5">
    <location>
        <begin position="157"/>
        <end position="168"/>
    </location>
</feature>
<dbReference type="PROSITE" id="PS00455">
    <property type="entry name" value="AMP_BINDING"/>
    <property type="match status" value="1"/>
</dbReference>
<dbReference type="CDD" id="cd19542">
    <property type="entry name" value="CT_NRPS-like"/>
    <property type="match status" value="1"/>
</dbReference>
<evidence type="ECO:0000256" key="3">
    <source>
        <dbReference type="ARBA" id="ARBA00022598"/>
    </source>
</evidence>